<evidence type="ECO:0008006" key="3">
    <source>
        <dbReference type="Google" id="ProtNLM"/>
    </source>
</evidence>
<dbReference type="EMBL" id="VFSV01000008">
    <property type="protein sequence ID" value="TRD21964.1"/>
    <property type="molecule type" value="Genomic_DNA"/>
</dbReference>
<name>A0A547Q6H5_9RHOB</name>
<evidence type="ECO:0000313" key="2">
    <source>
        <dbReference type="Proteomes" id="UP000318590"/>
    </source>
</evidence>
<reference evidence="1 2" key="1">
    <citation type="submission" date="2019-06" db="EMBL/GenBank/DDBJ databases">
        <title>Paenimaribius caenipelagi gen. nov., sp. nov., isolated from a tidal flat.</title>
        <authorList>
            <person name="Yoon J.-H."/>
        </authorList>
    </citation>
    <scope>NUCLEOTIDE SEQUENCE [LARGE SCALE GENOMIC DNA]</scope>
    <source>
        <strain evidence="1 2">JBTF-M29</strain>
    </source>
</reference>
<dbReference type="RefSeq" id="WP_142833951.1">
    <property type="nucleotide sequence ID" value="NZ_VFSV01000008.1"/>
</dbReference>
<sequence length="149" mass="15647">MATKTTKAAAEKANNLLDNSFVQSLTSVGYRFANVTLDLAQNTTQIAATASYETIGNLREVYTPRTEFGAYANAYTDLVKKQFDLTSRSVKSLGEAASEFGSKAKDIATDAGEQITDTVSANVNAAAEKVSETVSDAADKVSSATKSAA</sequence>
<comment type="caution">
    <text evidence="1">The sequence shown here is derived from an EMBL/GenBank/DDBJ whole genome shotgun (WGS) entry which is preliminary data.</text>
</comment>
<protein>
    <recommendedName>
        <fullName evidence="3">Phasin family protein</fullName>
    </recommendedName>
</protein>
<proteinExistence type="predicted"/>
<gene>
    <name evidence="1" type="ORF">FEV53_06200</name>
</gene>
<accession>A0A547Q6H5</accession>
<evidence type="ECO:0000313" key="1">
    <source>
        <dbReference type="EMBL" id="TRD21964.1"/>
    </source>
</evidence>
<keyword evidence="2" id="KW-1185">Reference proteome</keyword>
<dbReference type="Proteomes" id="UP000318590">
    <property type="component" value="Unassembled WGS sequence"/>
</dbReference>
<organism evidence="1 2">
    <name type="scientific">Palleronia caenipelagi</name>
    <dbReference type="NCBI Taxonomy" id="2489174"/>
    <lineage>
        <taxon>Bacteria</taxon>
        <taxon>Pseudomonadati</taxon>
        <taxon>Pseudomonadota</taxon>
        <taxon>Alphaproteobacteria</taxon>
        <taxon>Rhodobacterales</taxon>
        <taxon>Roseobacteraceae</taxon>
        <taxon>Palleronia</taxon>
    </lineage>
</organism>
<dbReference type="AlphaFoldDB" id="A0A547Q6H5"/>